<dbReference type="FunFam" id="3.30.70.270:FF:000062">
    <property type="entry name" value="Uncharacterized protein"/>
    <property type="match status" value="1"/>
</dbReference>
<dbReference type="CDD" id="cd01647">
    <property type="entry name" value="RT_LTR"/>
    <property type="match status" value="1"/>
</dbReference>
<dbReference type="SUPFAM" id="SSF56672">
    <property type="entry name" value="DNA/RNA polymerases"/>
    <property type="match status" value="1"/>
</dbReference>
<keyword evidence="11" id="KW-0695">RNA-directed DNA polymerase</keyword>
<comment type="similarity">
    <text evidence="1">Belongs to the beta type-B retroviral polymerase family. HERV class-II K(HML-2) pol subfamily.</text>
</comment>
<feature type="region of interest" description="Disordered" evidence="13">
    <location>
        <begin position="20"/>
        <end position="40"/>
    </location>
</feature>
<name>A0AAZ1XJG0_OREAU</name>
<dbReference type="InterPro" id="IPR041588">
    <property type="entry name" value="Integrase_H2C2"/>
</dbReference>
<dbReference type="PANTHER" id="PTHR37984:SF15">
    <property type="entry name" value="INTEGRASE CATALYTIC DOMAIN-CONTAINING PROTEIN"/>
    <property type="match status" value="1"/>
</dbReference>
<dbReference type="CDD" id="cd09274">
    <property type="entry name" value="RNase_HI_RT_Ty3"/>
    <property type="match status" value="1"/>
</dbReference>
<dbReference type="PROSITE" id="PS50878">
    <property type="entry name" value="RT_POL"/>
    <property type="match status" value="1"/>
</dbReference>
<evidence type="ECO:0000256" key="1">
    <source>
        <dbReference type="ARBA" id="ARBA00010879"/>
    </source>
</evidence>
<evidence type="ECO:0000259" key="14">
    <source>
        <dbReference type="PROSITE" id="PS50878"/>
    </source>
</evidence>
<evidence type="ECO:0000256" key="12">
    <source>
        <dbReference type="ARBA" id="ARBA00039658"/>
    </source>
</evidence>
<dbReference type="EC" id="3.1.26.4" evidence="2"/>
<dbReference type="GO" id="GO:0004523">
    <property type="term" value="F:RNA-DNA hybrid ribonuclease activity"/>
    <property type="evidence" value="ECO:0007669"/>
    <property type="project" value="UniProtKB-EC"/>
</dbReference>
<keyword evidence="7" id="KW-0255">Endonuclease</keyword>
<dbReference type="InterPro" id="IPR036397">
    <property type="entry name" value="RNaseH_sf"/>
</dbReference>
<protein>
    <recommendedName>
        <fullName evidence="12">Gypsy retrotransposon integrase-like protein 1</fullName>
        <ecNumber evidence="2">3.1.26.4</ecNumber>
    </recommendedName>
</protein>
<dbReference type="PROSITE" id="PS00141">
    <property type="entry name" value="ASP_PROTEASE"/>
    <property type="match status" value="1"/>
</dbReference>
<evidence type="ECO:0000256" key="2">
    <source>
        <dbReference type="ARBA" id="ARBA00012180"/>
    </source>
</evidence>
<dbReference type="Gene3D" id="3.30.420.10">
    <property type="entry name" value="Ribonuclease H-like superfamily/Ribonuclease H"/>
    <property type="match status" value="1"/>
</dbReference>
<dbReference type="InterPro" id="IPR041577">
    <property type="entry name" value="RT_RNaseH_2"/>
</dbReference>
<dbReference type="InterPro" id="IPR001969">
    <property type="entry name" value="Aspartic_peptidase_AS"/>
</dbReference>
<feature type="compositionally biased region" description="Basic and acidic residues" evidence="13">
    <location>
        <begin position="1525"/>
        <end position="1548"/>
    </location>
</feature>
<feature type="compositionally biased region" description="Basic and acidic residues" evidence="13">
    <location>
        <begin position="1352"/>
        <end position="1364"/>
    </location>
</feature>
<evidence type="ECO:0000256" key="3">
    <source>
        <dbReference type="ARBA" id="ARBA00022670"/>
    </source>
</evidence>
<dbReference type="GO" id="GO:0015074">
    <property type="term" value="P:DNA integration"/>
    <property type="evidence" value="ECO:0007669"/>
    <property type="project" value="UniProtKB-KW"/>
</dbReference>
<dbReference type="PANTHER" id="PTHR37984">
    <property type="entry name" value="PROTEIN CBG26694"/>
    <property type="match status" value="1"/>
</dbReference>
<dbReference type="GO" id="GO:0004190">
    <property type="term" value="F:aspartic-type endopeptidase activity"/>
    <property type="evidence" value="ECO:0007669"/>
    <property type="project" value="InterPro"/>
</dbReference>
<dbReference type="CDD" id="cd00303">
    <property type="entry name" value="retropepsin_like"/>
    <property type="match status" value="1"/>
</dbReference>
<proteinExistence type="inferred from homology"/>
<keyword evidence="6" id="KW-0540">Nuclease</keyword>
<dbReference type="Proteomes" id="UP000472276">
    <property type="component" value="Unassembled WGS sequence"/>
</dbReference>
<evidence type="ECO:0000256" key="4">
    <source>
        <dbReference type="ARBA" id="ARBA00022679"/>
    </source>
</evidence>
<evidence type="ECO:0000256" key="5">
    <source>
        <dbReference type="ARBA" id="ARBA00022695"/>
    </source>
</evidence>
<evidence type="ECO:0000256" key="10">
    <source>
        <dbReference type="ARBA" id="ARBA00022908"/>
    </source>
</evidence>
<reference evidence="16" key="3">
    <citation type="submission" date="2025-09" db="UniProtKB">
        <authorList>
            <consortium name="Ensembl"/>
        </authorList>
    </citation>
    <scope>IDENTIFICATION</scope>
</reference>
<keyword evidence="9" id="KW-0460">Magnesium</keyword>
<evidence type="ECO:0000259" key="15">
    <source>
        <dbReference type="PROSITE" id="PS50994"/>
    </source>
</evidence>
<dbReference type="FunFam" id="3.30.420.10:FF:000269">
    <property type="entry name" value="Uncharacterized protein"/>
    <property type="match status" value="1"/>
</dbReference>
<evidence type="ECO:0000313" key="16">
    <source>
        <dbReference type="Ensembl" id="ENSOABP00000068341.1"/>
    </source>
</evidence>
<evidence type="ECO:0000256" key="7">
    <source>
        <dbReference type="ARBA" id="ARBA00022759"/>
    </source>
</evidence>
<dbReference type="Gene3D" id="1.10.340.70">
    <property type="match status" value="1"/>
</dbReference>
<reference evidence="17" key="1">
    <citation type="submission" date="2020-03" db="EMBL/GenBank/DDBJ databases">
        <title>Evolution of repeat sequences and sex chromosomes of tilapia species revealed by chromosome-level genomes.</title>
        <authorList>
            <person name="Xu L."/>
            <person name="Tao W."/>
            <person name="Wang D."/>
            <person name="Zhou Q."/>
        </authorList>
    </citation>
    <scope>NUCLEOTIDE SEQUENCE [LARGE SCALE GENOMIC DNA]</scope>
    <source>
        <strain evidence="17">Israel</strain>
    </source>
</reference>
<keyword evidence="10" id="KW-0229">DNA integration</keyword>
<evidence type="ECO:0000256" key="6">
    <source>
        <dbReference type="ARBA" id="ARBA00022722"/>
    </source>
</evidence>
<feature type="region of interest" description="Disordered" evidence="13">
    <location>
        <begin position="811"/>
        <end position="830"/>
    </location>
</feature>
<keyword evidence="4" id="KW-0808">Transferase</keyword>
<dbReference type="GO" id="GO:0003676">
    <property type="term" value="F:nucleic acid binding"/>
    <property type="evidence" value="ECO:0007669"/>
    <property type="project" value="InterPro"/>
</dbReference>
<dbReference type="InterPro" id="IPR000477">
    <property type="entry name" value="RT_dom"/>
</dbReference>
<dbReference type="InterPro" id="IPR001584">
    <property type="entry name" value="Integrase_cat-core"/>
</dbReference>
<reference evidence="16" key="2">
    <citation type="submission" date="2025-08" db="UniProtKB">
        <authorList>
            <consortium name="Ensembl"/>
        </authorList>
    </citation>
    <scope>IDENTIFICATION</scope>
</reference>
<evidence type="ECO:0000256" key="13">
    <source>
        <dbReference type="SAM" id="MobiDB-lite"/>
    </source>
</evidence>
<feature type="domain" description="Reverse transcriptase" evidence="14">
    <location>
        <begin position="407"/>
        <end position="586"/>
    </location>
</feature>
<feature type="domain" description="Integrase catalytic" evidence="15">
    <location>
        <begin position="1055"/>
        <end position="1212"/>
    </location>
</feature>
<sequence length="1593" mass="179748">MESPAAGSSFKLEQVPVMGHTGTKNIHKSPKSEQRCQSKQQHAECIPNYLPNRLVGSRSLAEVKIGELSHSCLIDSGSQVTTISKSFQLTHLPSHPLLPLNDLLEIEGAAGQIVPYLGYIEVDITFPQSFTGKDRVVTVLALIVPDHRANSEIPVLIGTNALDVLYEDFNEQMTIPEHCTYAPLLRHLYAIYRSKTKTDSFVGTVKSQCKTNIVIPAGQKIALNGRVRNVCAGPGSTLLVEPHSQSSLPGGLIFSSYVMSRPRQTSFKVPILLKNETTHDIILPAHRPLAEISVPLSVSPARSECMNRTGSSEQKHAQCYTTHKVKSSDKIQFDFGDSPLSNEWKDRIAEKLNSVSDVFARGELDYGHTTVVRHKIRLSDPTPFKQRPRPIHPSDYEAVRLHLEQLCDSNIIRESESPFASPIVVVKKKNGQIRLCVDYRKLNNQTIKDAYALPNIEEAFTALSGSKWFSVMDLKSGYYQVEVEEEDKHKTAFVTPMGFWEFNRMPQGVTNAPSTFQRVMEKCMGSMNLKEVLVFIDDLIVFSNTLEEHEERLLRVLNRLKEFGLKLSPEKCHFFQKSVRYLGHIVSEQGVETDPDKISALTTWPRPTNLSELKSFLGFTGYYRRFVKDYSKIARPLNDLTAGYVPAKKLKHHKSSSNSDLNRPFNEKWTPSCEEAFKTLIEKLTSAPVLGFADPRKAYVLHTDASSHGLGAALYQEDDGRLRVIAYASRGLSNCERRYPTHKLEFLALKWAITDKFADYLYGADFTVMTDNNPLTYVLTSAKLDATGHRWLAALSNFNFNIQYRAGKRNQDADGLSRRPHVSVETDDSTTAEDERVKQFIAKFTEEGNSATFPKDALKAVCEKHQVYISPDTTYHYCHYLPAAVECLAVDASAIPDEFVQADMLTGTSTLPQLSQQDWAAEQRRDPIISRVIDLVYTGKRLSYRLRQKEEREVQLMLRVQDQLSLINNVLYRKRVSQGQTLFQLVLPKEYREVALESLHDAVGHMGFERTVDLVRTRFFWPRMFLDVEMKIRTCERCIRRKARAEKSAPLVNIKTSRPLELVCMDYLSLEPDSRGTKNILVITDHFTKFAVAVPTADQKEKTVAKALWEKFIIHYGIPERLHSDQGRNFESAVIKNLCQMLGIKKTRTTPYHPRGNPVERFNRTLLGMLGTLQEDDKLKWRDHVQPLAHAYNCTKNDTTGYSPYQLMFGRQPNLPIDVAFGLNVSRQDSVTHSEYVKKLRESLQESYKLAVEHSEKTALRNKSRYDLKVRESTLEVGDRVLVKNVGIRGKHKLADRWSQTVYKVVKQINDSPVYVVAPLMSDGPERTLHRDLLLPCGFLSCSVPNEPSHGSPEKETPKGDISKENPFSEVEGDYHYLGDNDIVAYDFPVVYEEVNYPAFTTISEIPKATESVSEQSVDRDESDLNPAVEEFHSAPVELDEGDGSLHGSSGNDIGNDAPMKETGVIVNEEYSSVHDSCADIDPAPENDVEPLREVIDVTREQYQTEPTGLSDGKEESDGDGLEAEVAKDEKPPETREIRRSTRNRTEPSRLTYNTLGNPLTLVMHSLLNSLDQVFSHALDSNPSPCVGRVKTI</sequence>
<feature type="region of interest" description="Disordered" evidence="13">
    <location>
        <begin position="1503"/>
        <end position="1551"/>
    </location>
</feature>
<dbReference type="InterPro" id="IPR012337">
    <property type="entry name" value="RNaseH-like_sf"/>
</dbReference>
<organism evidence="16 17">
    <name type="scientific">Oreochromis aureus</name>
    <name type="common">Israeli tilapia</name>
    <name type="synonym">Chromis aureus</name>
    <dbReference type="NCBI Taxonomy" id="47969"/>
    <lineage>
        <taxon>Eukaryota</taxon>
        <taxon>Metazoa</taxon>
        <taxon>Chordata</taxon>
        <taxon>Craniata</taxon>
        <taxon>Vertebrata</taxon>
        <taxon>Euteleostomi</taxon>
        <taxon>Actinopterygii</taxon>
        <taxon>Neopterygii</taxon>
        <taxon>Teleostei</taxon>
        <taxon>Neoteleostei</taxon>
        <taxon>Acanthomorphata</taxon>
        <taxon>Ovalentaria</taxon>
        <taxon>Cichlomorphae</taxon>
        <taxon>Cichliformes</taxon>
        <taxon>Cichlidae</taxon>
        <taxon>African cichlids</taxon>
        <taxon>Pseudocrenilabrinae</taxon>
        <taxon>Oreochromini</taxon>
        <taxon>Oreochromis</taxon>
    </lineage>
</organism>
<dbReference type="Pfam" id="PF17919">
    <property type="entry name" value="RT_RNaseH_2"/>
    <property type="match status" value="1"/>
</dbReference>
<evidence type="ECO:0000256" key="11">
    <source>
        <dbReference type="ARBA" id="ARBA00022918"/>
    </source>
</evidence>
<dbReference type="Ensembl" id="ENSOABT00000064293.1">
    <property type="protein sequence ID" value="ENSOABP00000068341.1"/>
    <property type="gene ID" value="ENSOABG00000039259.1"/>
</dbReference>
<keyword evidence="3" id="KW-0645">Protease</keyword>
<dbReference type="InterPro" id="IPR050951">
    <property type="entry name" value="Retrovirus_Pol_polyprotein"/>
</dbReference>
<dbReference type="Pfam" id="PF00078">
    <property type="entry name" value="RVT_1"/>
    <property type="match status" value="1"/>
</dbReference>
<dbReference type="GO" id="GO:0006508">
    <property type="term" value="P:proteolysis"/>
    <property type="evidence" value="ECO:0007669"/>
    <property type="project" value="UniProtKB-KW"/>
</dbReference>
<keyword evidence="5" id="KW-0548">Nucleotidyltransferase</keyword>
<dbReference type="Pfam" id="PF17921">
    <property type="entry name" value="Integrase_H2C2"/>
    <property type="match status" value="1"/>
</dbReference>
<dbReference type="Pfam" id="PF00665">
    <property type="entry name" value="rve"/>
    <property type="match status" value="1"/>
</dbReference>
<dbReference type="PROSITE" id="PS50994">
    <property type="entry name" value="INTEGRASE"/>
    <property type="match status" value="1"/>
</dbReference>
<accession>A0AAZ1XJG0</accession>
<dbReference type="GO" id="GO:0003964">
    <property type="term" value="F:RNA-directed DNA polymerase activity"/>
    <property type="evidence" value="ECO:0007669"/>
    <property type="project" value="UniProtKB-KW"/>
</dbReference>
<evidence type="ECO:0000256" key="9">
    <source>
        <dbReference type="ARBA" id="ARBA00022842"/>
    </source>
</evidence>
<keyword evidence="8" id="KW-0378">Hydrolase</keyword>
<dbReference type="Gene3D" id="3.10.10.10">
    <property type="entry name" value="HIV Type 1 Reverse Transcriptase, subunit A, domain 1"/>
    <property type="match status" value="1"/>
</dbReference>
<evidence type="ECO:0000313" key="17">
    <source>
        <dbReference type="Proteomes" id="UP000472276"/>
    </source>
</evidence>
<dbReference type="SUPFAM" id="SSF53098">
    <property type="entry name" value="Ribonuclease H-like"/>
    <property type="match status" value="1"/>
</dbReference>
<evidence type="ECO:0000256" key="8">
    <source>
        <dbReference type="ARBA" id="ARBA00022801"/>
    </source>
</evidence>
<dbReference type="Gene3D" id="3.30.70.270">
    <property type="match status" value="2"/>
</dbReference>
<feature type="region of interest" description="Disordered" evidence="13">
    <location>
        <begin position="1345"/>
        <end position="1368"/>
    </location>
</feature>
<dbReference type="FunFam" id="3.10.10.10:FF:000007">
    <property type="entry name" value="Retrovirus-related Pol polyprotein from transposon 17.6-like Protein"/>
    <property type="match status" value="1"/>
</dbReference>
<keyword evidence="17" id="KW-1185">Reference proteome</keyword>
<dbReference type="InterPro" id="IPR043128">
    <property type="entry name" value="Rev_trsase/Diguanyl_cyclase"/>
</dbReference>
<dbReference type="FunFam" id="1.10.340.70:FF:000001">
    <property type="entry name" value="Retrovirus-related Pol polyprotein from transposon gypsy-like Protein"/>
    <property type="match status" value="1"/>
</dbReference>
<dbReference type="InterPro" id="IPR043502">
    <property type="entry name" value="DNA/RNA_pol_sf"/>
</dbReference>